<comment type="caution">
    <text evidence="4">The sequence shown here is derived from an EMBL/GenBank/DDBJ whole genome shotgun (WGS) entry which is preliminary data.</text>
</comment>
<dbReference type="InterPro" id="IPR019734">
    <property type="entry name" value="TPR_rpt"/>
</dbReference>
<dbReference type="Proteomes" id="UP000250918">
    <property type="component" value="Unassembled WGS sequence"/>
</dbReference>
<dbReference type="SUPFAM" id="SSF48452">
    <property type="entry name" value="TPR-like"/>
    <property type="match status" value="2"/>
</dbReference>
<dbReference type="CDD" id="cd02511">
    <property type="entry name" value="Beta4Glucosyltransferase"/>
    <property type="match status" value="1"/>
</dbReference>
<feature type="region of interest" description="Disordered" evidence="2">
    <location>
        <begin position="1"/>
        <end position="24"/>
    </location>
</feature>
<feature type="domain" description="Glycosyltransferase 2-like" evidence="3">
    <location>
        <begin position="159"/>
        <end position="277"/>
    </location>
</feature>
<evidence type="ECO:0000313" key="4">
    <source>
        <dbReference type="EMBL" id="PWB68128.1"/>
    </source>
</evidence>
<feature type="repeat" description="TPR" evidence="1">
    <location>
        <begin position="551"/>
        <end position="584"/>
    </location>
</feature>
<reference evidence="4 5" key="1">
    <citation type="journal article" date="2018" name="ISME J.">
        <title>A methanotrophic archaeon couples anaerobic oxidation of methane to Fe(III) reduction.</title>
        <authorList>
            <person name="Cai C."/>
            <person name="Leu A.O."/>
            <person name="Xie G.J."/>
            <person name="Guo J."/>
            <person name="Feng Y."/>
            <person name="Zhao J.X."/>
            <person name="Tyson G.W."/>
            <person name="Yuan Z."/>
            <person name="Hu S."/>
        </authorList>
    </citation>
    <scope>NUCLEOTIDE SEQUENCE [LARGE SCALE GENOMIC DNA]</scope>
    <source>
        <strain evidence="4">FeB_12</strain>
    </source>
</reference>
<dbReference type="Gene3D" id="3.90.550.10">
    <property type="entry name" value="Spore Coat Polysaccharide Biosynthesis Protein SpsA, Chain A"/>
    <property type="match status" value="1"/>
</dbReference>
<dbReference type="Pfam" id="PF00535">
    <property type="entry name" value="Glycos_transf_2"/>
    <property type="match status" value="1"/>
</dbReference>
<evidence type="ECO:0000256" key="2">
    <source>
        <dbReference type="SAM" id="MobiDB-lite"/>
    </source>
</evidence>
<dbReference type="SUPFAM" id="SSF53448">
    <property type="entry name" value="Nucleotide-diphospho-sugar transferases"/>
    <property type="match status" value="1"/>
</dbReference>
<accession>A0A855X3A5</accession>
<evidence type="ECO:0000259" key="3">
    <source>
        <dbReference type="Pfam" id="PF00535"/>
    </source>
</evidence>
<dbReference type="PANTHER" id="PTHR43630:SF2">
    <property type="entry name" value="GLYCOSYLTRANSFERASE"/>
    <property type="match status" value="1"/>
</dbReference>
<dbReference type="SMART" id="SM00028">
    <property type="entry name" value="TPR"/>
    <property type="match status" value="8"/>
</dbReference>
<dbReference type="PANTHER" id="PTHR43630">
    <property type="entry name" value="POLY-BETA-1,6-N-ACETYL-D-GLUCOSAMINE SYNTHASE"/>
    <property type="match status" value="1"/>
</dbReference>
<name>A0A855X3A5_9BACT</name>
<dbReference type="EMBL" id="PQAP01000215">
    <property type="protein sequence ID" value="PWB68128.1"/>
    <property type="molecule type" value="Genomic_DNA"/>
</dbReference>
<dbReference type="AlphaFoldDB" id="A0A855X3A5"/>
<evidence type="ECO:0000256" key="1">
    <source>
        <dbReference type="PROSITE-ProRule" id="PRU00339"/>
    </source>
</evidence>
<gene>
    <name evidence="4" type="ORF">C3F09_12250</name>
</gene>
<organism evidence="4 5">
    <name type="scientific">candidate division GN15 bacterium</name>
    <dbReference type="NCBI Taxonomy" id="2072418"/>
    <lineage>
        <taxon>Bacteria</taxon>
        <taxon>candidate division GN15</taxon>
    </lineage>
</organism>
<dbReference type="Gene3D" id="1.25.40.10">
    <property type="entry name" value="Tetratricopeptide repeat domain"/>
    <property type="match status" value="3"/>
</dbReference>
<feature type="repeat" description="TPR" evidence="1">
    <location>
        <begin position="652"/>
        <end position="685"/>
    </location>
</feature>
<keyword evidence="1" id="KW-0802">TPR repeat</keyword>
<dbReference type="InterPro" id="IPR029044">
    <property type="entry name" value="Nucleotide-diphossugar_trans"/>
</dbReference>
<dbReference type="Pfam" id="PF13424">
    <property type="entry name" value="TPR_12"/>
    <property type="match status" value="1"/>
</dbReference>
<dbReference type="InterPro" id="IPR001173">
    <property type="entry name" value="Glyco_trans_2-like"/>
</dbReference>
<feature type="repeat" description="TPR" evidence="1">
    <location>
        <begin position="432"/>
        <end position="465"/>
    </location>
</feature>
<proteinExistence type="predicted"/>
<protein>
    <recommendedName>
        <fullName evidence="3">Glycosyltransferase 2-like domain-containing protein</fullName>
    </recommendedName>
</protein>
<evidence type="ECO:0000313" key="5">
    <source>
        <dbReference type="Proteomes" id="UP000250918"/>
    </source>
</evidence>
<feature type="repeat" description="TPR" evidence="1">
    <location>
        <begin position="75"/>
        <end position="108"/>
    </location>
</feature>
<dbReference type="InterPro" id="IPR011990">
    <property type="entry name" value="TPR-like_helical_dom_sf"/>
</dbReference>
<dbReference type="Pfam" id="PF14559">
    <property type="entry name" value="TPR_19"/>
    <property type="match status" value="3"/>
</dbReference>
<sequence>MGSRKPNRSRSGQPGGSTKPVGAKSRLSCFDSQYAACRDRLAKREFKEALALADDCLTAITSAPVSGGPSDTLIARLHYIAGESLVGAGKVEDAIGRFQTAIDANPVDQLPYLSLSRCQVKTGNVEAAHHTLSRGIAACAEKAELKMLSSWYQTRPSISACMIVKDEEELLPECLDSIRDWVDEIIVVDTGSGDRTVEIAKSFGAQVYHHAWEGDFSKSRNYSLQYATKEWILIIDADERIAVEDVPEIRRVLSDPQQTVVSVNVLNKYEHNRNLTVFLPSVRFFKRELGLRYGGIVHNQLVVPADARVRRTGIRLIHLGYGLSADKMAQKKARSLDLLKKQLAANPDDPFALFNYAQLLRSDSDGFSAENIPAIIESASRAVELTRPDDPSTRHIHLMCLDQLAWAHFFSNKLDAAIQYCNRALAGKPDYLDPMLLLGHIYTQQQDFPAAVRAYQRYLTARENYDPSREADNIILLHLDSQSIAWYSMAMGSELVHDCAVAKEYYRRVLALDSNYLAANERLGRILFAEGAYAEAREHLERQLESSGPTAALHNDLGNCLFKSGDEDSARRHYEEALVLDPDFGPAQRNLGLALARANRPEQAAELLSRYLNNHHEPALVEILADLHLSNGSYQSAVSLYETHLRSHPEDGSAIYRLSECYLAMGHRDAALVGMRRALELSPDKRTVLARIQELEGHSETRLEAGKR</sequence>
<dbReference type="PROSITE" id="PS50005">
    <property type="entry name" value="TPR"/>
    <property type="match status" value="4"/>
</dbReference>